<dbReference type="PANTHER" id="PTHR23253">
    <property type="entry name" value="EUKARYOTIC TRANSLATION INITIATION FACTOR 4 GAMMA"/>
    <property type="match status" value="1"/>
</dbReference>
<dbReference type="AlphaFoldDB" id="A0A2S2QXU3"/>
<dbReference type="Pfam" id="PF02854">
    <property type="entry name" value="MIF4G"/>
    <property type="match status" value="2"/>
</dbReference>
<feature type="domain" description="MIF4G" evidence="4">
    <location>
        <begin position="334"/>
        <end position="557"/>
    </location>
</feature>
<accession>A0A2S2QXU3</accession>
<evidence type="ECO:0000256" key="2">
    <source>
        <dbReference type="ARBA" id="ARBA00022540"/>
    </source>
</evidence>
<dbReference type="OrthoDB" id="514777at2759"/>
<dbReference type="InterPro" id="IPR003890">
    <property type="entry name" value="MIF4G-like_typ-3"/>
</dbReference>
<dbReference type="EMBL" id="GGMS01013280">
    <property type="protein sequence ID" value="MBY82483.1"/>
    <property type="molecule type" value="Transcribed_RNA"/>
</dbReference>
<gene>
    <name evidence="5" type="primary">Eif4g3_2</name>
    <name evidence="7" type="synonym">LOC112688200</name>
    <name evidence="5" type="ORF">g.103536</name>
</gene>
<sequence>MQHIPLIIVEHIVEECTQFTSITNRPEHAIQHSAINEPNFTPQYAYICTALNTKEAQQNGAKSKNSFRKLLTKCCEDRLNEMRVHEETLAKDLRAIDECQDQGAKDQLKSKYDQEEAVYRKRSIGNCRYMCELYKVSILTSRTLETSLKYLLKSPSEETLECACSILKHTGNTLRHKATFNKLNEYMSAKYKSKIPTRIRFMIQDTIELKDNDWVPRNARPKQQVCNSETSSNPKKLLPPALDVLSTKNIPRKPNEQTKIKLPKEIRKVVVIQDNELENTAESSGLKEASLSNGSSHVKKSNESLVLPCVDLGTESINKCHSSNAEDVEIEEIQKKYRSIIDNITPENIVPMTRHMISLPMKTDGCLKNLVGFLFQKALDEPELIHQYAHVCSLMKDTVVRSVDQKCSTSFKKHLIGTCQKAFEAITFNRKRTVAKDRIEIESCKDKETRRLLQSKFDQKESDHRSRSIAICRFICELLKVNILVPPILEMCAAQLVQSSKCTSIECVCVILKHAGNAFDISGVIEKLSEYSISDKQKLSSRMQSVVLDTLRLTNNDFMLLENRDNVYR</sequence>
<dbReference type="SUPFAM" id="SSF48371">
    <property type="entry name" value="ARM repeat"/>
    <property type="match status" value="2"/>
</dbReference>
<keyword evidence="6" id="KW-1185">Reference proteome</keyword>
<comment type="similarity">
    <text evidence="1">Belongs to the eukaryotic initiation factor 4G family.</text>
</comment>
<dbReference type="GO" id="GO:0016281">
    <property type="term" value="C:eukaryotic translation initiation factor 4F complex"/>
    <property type="evidence" value="ECO:0007669"/>
    <property type="project" value="TreeGrafter"/>
</dbReference>
<name>A0A2S2QXU3_9HEMI</name>
<reference evidence="7" key="2">
    <citation type="submission" date="2025-04" db="UniProtKB">
        <authorList>
            <consortium name="RefSeq"/>
        </authorList>
    </citation>
    <scope>IDENTIFICATION</scope>
    <source>
        <tissue evidence="7">Whole body</tissue>
    </source>
</reference>
<dbReference type="PANTHER" id="PTHR23253:SF9">
    <property type="entry name" value="EUKARYOTIC TRANSLATION INITIATION FACTOR 4 GAMMA 2"/>
    <property type="match status" value="1"/>
</dbReference>
<dbReference type="SMART" id="SM00543">
    <property type="entry name" value="MIF4G"/>
    <property type="match status" value="2"/>
</dbReference>
<dbReference type="Proteomes" id="UP000694846">
    <property type="component" value="Unplaced"/>
</dbReference>
<protein>
    <submittedName>
        <fullName evidence="5">Eukaryotic translation initiation factor 4 gamma 3</fullName>
    </submittedName>
    <submittedName>
        <fullName evidence="7">Uncharacterized protein LOC112688200</fullName>
    </submittedName>
</protein>
<evidence type="ECO:0000313" key="6">
    <source>
        <dbReference type="Proteomes" id="UP000694846"/>
    </source>
</evidence>
<organism evidence="5">
    <name type="scientific">Sipha flava</name>
    <name type="common">yellow sugarcane aphid</name>
    <dbReference type="NCBI Taxonomy" id="143950"/>
    <lineage>
        <taxon>Eukaryota</taxon>
        <taxon>Metazoa</taxon>
        <taxon>Ecdysozoa</taxon>
        <taxon>Arthropoda</taxon>
        <taxon>Hexapoda</taxon>
        <taxon>Insecta</taxon>
        <taxon>Pterygota</taxon>
        <taxon>Neoptera</taxon>
        <taxon>Paraneoptera</taxon>
        <taxon>Hemiptera</taxon>
        <taxon>Sternorrhyncha</taxon>
        <taxon>Aphidomorpha</taxon>
        <taxon>Aphidoidea</taxon>
        <taxon>Aphididae</taxon>
        <taxon>Sipha</taxon>
    </lineage>
</organism>
<evidence type="ECO:0000313" key="5">
    <source>
        <dbReference type="EMBL" id="MBY82483.1"/>
    </source>
</evidence>
<dbReference type="Gene3D" id="1.25.40.180">
    <property type="match status" value="2"/>
</dbReference>
<feature type="domain" description="MIF4G" evidence="4">
    <location>
        <begin position="6"/>
        <end position="213"/>
    </location>
</feature>
<keyword evidence="2 5" id="KW-0396">Initiation factor</keyword>
<proteinExistence type="inferred from homology"/>
<dbReference type="GO" id="GO:0003729">
    <property type="term" value="F:mRNA binding"/>
    <property type="evidence" value="ECO:0007669"/>
    <property type="project" value="TreeGrafter"/>
</dbReference>
<reference evidence="5" key="1">
    <citation type="submission" date="2018-04" db="EMBL/GenBank/DDBJ databases">
        <title>Transcriptome assembly of Sipha flava.</title>
        <authorList>
            <person name="Scully E.D."/>
            <person name="Geib S.M."/>
            <person name="Palmer N.A."/>
            <person name="Koch K."/>
            <person name="Bradshaw J."/>
            <person name="Heng-Moss T."/>
            <person name="Sarath G."/>
        </authorList>
    </citation>
    <scope>NUCLEOTIDE SEQUENCE</scope>
</reference>
<evidence type="ECO:0000256" key="1">
    <source>
        <dbReference type="ARBA" id="ARBA00005775"/>
    </source>
</evidence>
<evidence type="ECO:0000256" key="3">
    <source>
        <dbReference type="ARBA" id="ARBA00022917"/>
    </source>
</evidence>
<dbReference type="InterPro" id="IPR016024">
    <property type="entry name" value="ARM-type_fold"/>
</dbReference>
<dbReference type="GO" id="GO:0003743">
    <property type="term" value="F:translation initiation factor activity"/>
    <property type="evidence" value="ECO:0007669"/>
    <property type="project" value="UniProtKB-KW"/>
</dbReference>
<dbReference type="RefSeq" id="XP_025417060.1">
    <property type="nucleotide sequence ID" value="XM_025561275.1"/>
</dbReference>
<evidence type="ECO:0000313" key="7">
    <source>
        <dbReference type="RefSeq" id="XP_025417060.1"/>
    </source>
</evidence>
<evidence type="ECO:0000259" key="4">
    <source>
        <dbReference type="SMART" id="SM00543"/>
    </source>
</evidence>
<keyword evidence="3" id="KW-0648">Protein biosynthesis</keyword>